<dbReference type="PRINTS" id="PR02040">
    <property type="entry name" value="CDK2IP"/>
</dbReference>
<keyword evidence="2" id="KW-1185">Reference proteome</keyword>
<dbReference type="OMA" id="HQPYVET"/>
<dbReference type="STRING" id="109280.ENSHCOP00000000115"/>
<dbReference type="PANTHER" id="PTHR15827">
    <property type="entry name" value="CYCLIN-DEPENDENT KINASE 2-INTERACTING PROTEIN"/>
    <property type="match status" value="1"/>
</dbReference>
<accession>A0A3Q2X7K4</accession>
<dbReference type="GeneTree" id="ENSGT00390000015784"/>
<reference evidence="1" key="1">
    <citation type="submission" date="2025-08" db="UniProtKB">
        <authorList>
            <consortium name="Ensembl"/>
        </authorList>
    </citation>
    <scope>IDENTIFICATION</scope>
</reference>
<organism evidence="1 2">
    <name type="scientific">Hippocampus comes</name>
    <name type="common">Tiger tail seahorse</name>
    <dbReference type="NCBI Taxonomy" id="109280"/>
    <lineage>
        <taxon>Eukaryota</taxon>
        <taxon>Metazoa</taxon>
        <taxon>Chordata</taxon>
        <taxon>Craniata</taxon>
        <taxon>Vertebrata</taxon>
        <taxon>Euteleostomi</taxon>
        <taxon>Actinopterygii</taxon>
        <taxon>Neopterygii</taxon>
        <taxon>Teleostei</taxon>
        <taxon>Neoteleostei</taxon>
        <taxon>Acanthomorphata</taxon>
        <taxon>Syngnathiaria</taxon>
        <taxon>Syngnathiformes</taxon>
        <taxon>Syngnathoidei</taxon>
        <taxon>Syngnathidae</taxon>
        <taxon>Hippocampus</taxon>
    </lineage>
</organism>
<sequence>MEGKVNHTVSCDCSETSVVLILFCSLTAEFDLAGDVTNVNRKCSAVTGSGRKLKDNAADWHNLMLRWEKLNDEGFTIASNIVNARRSSASVSPLCSGEAEGSSGDLVLGNSALREECEKLEDVVNKMAAIVAKMERLMASQRGLVDLEEFQFGPQGRKVPLFHGWNAKDFVSSCGLLLRSFTSELRLKRVLLREVAHCADRDLSLVYLSCWLHQPLVPARARLALEAVLLETGQRHLPG</sequence>
<dbReference type="InterPro" id="IPR023250">
    <property type="entry name" value="Cyclin-dep_Kinase_2_interact"/>
</dbReference>
<dbReference type="PANTHER" id="PTHR15827:SF2">
    <property type="entry name" value="CYCLIN-DEPENDENT KINASE 2-INTERACTING PROTEIN"/>
    <property type="match status" value="1"/>
</dbReference>
<evidence type="ECO:0000313" key="1">
    <source>
        <dbReference type="Ensembl" id="ENSHCOP00000000115.1"/>
    </source>
</evidence>
<reference evidence="1" key="2">
    <citation type="submission" date="2025-09" db="UniProtKB">
        <authorList>
            <consortium name="Ensembl"/>
        </authorList>
    </citation>
    <scope>IDENTIFICATION</scope>
</reference>
<proteinExistence type="predicted"/>
<dbReference type="AlphaFoldDB" id="A0A3Q2X7K4"/>
<dbReference type="Ensembl" id="ENSHCOT00000014325.1">
    <property type="protein sequence ID" value="ENSHCOP00000000115.1"/>
    <property type="gene ID" value="ENSHCOG00000021104.1"/>
</dbReference>
<evidence type="ECO:0000313" key="2">
    <source>
        <dbReference type="Proteomes" id="UP000264820"/>
    </source>
</evidence>
<dbReference type="Proteomes" id="UP000264820">
    <property type="component" value="Unplaced"/>
</dbReference>
<name>A0A3Q2X7K4_HIPCM</name>
<protein>
    <submittedName>
        <fullName evidence="1">Cyclin dependent kinase 2 interacting protein</fullName>
    </submittedName>
</protein>